<dbReference type="AlphaFoldDB" id="A0A414PZ54"/>
<evidence type="ECO:0000313" key="2">
    <source>
        <dbReference type="Proteomes" id="UP000284676"/>
    </source>
</evidence>
<dbReference type="SUPFAM" id="SSF143744">
    <property type="entry name" value="GlcG-like"/>
    <property type="match status" value="1"/>
</dbReference>
<dbReference type="InterPro" id="IPR005624">
    <property type="entry name" value="PduO/GlcC-like"/>
</dbReference>
<dbReference type="PANTHER" id="PTHR34309:SF1">
    <property type="entry name" value="PROTEIN GLCG"/>
    <property type="match status" value="1"/>
</dbReference>
<evidence type="ECO:0000313" key="1">
    <source>
        <dbReference type="EMBL" id="RHF73796.1"/>
    </source>
</evidence>
<dbReference type="Pfam" id="PF03928">
    <property type="entry name" value="HbpS-like"/>
    <property type="match status" value="1"/>
</dbReference>
<organism evidence="1 2">
    <name type="scientific">Fusobacterium mortiferum</name>
    <dbReference type="NCBI Taxonomy" id="850"/>
    <lineage>
        <taxon>Bacteria</taxon>
        <taxon>Fusobacteriati</taxon>
        <taxon>Fusobacteriota</taxon>
        <taxon>Fusobacteriia</taxon>
        <taxon>Fusobacteriales</taxon>
        <taxon>Fusobacteriaceae</taxon>
        <taxon>Fusobacterium</taxon>
    </lineage>
</organism>
<dbReference type="Proteomes" id="UP000284676">
    <property type="component" value="Unassembled WGS sequence"/>
</dbReference>
<dbReference type="PANTHER" id="PTHR34309">
    <property type="entry name" value="SLR1406 PROTEIN"/>
    <property type="match status" value="1"/>
</dbReference>
<proteinExistence type="predicted"/>
<dbReference type="Gene3D" id="3.30.450.150">
    <property type="entry name" value="Haem-degrading domain"/>
    <property type="match status" value="1"/>
</dbReference>
<protein>
    <submittedName>
        <fullName evidence="1">Heme-binding protein</fullName>
    </submittedName>
</protein>
<dbReference type="InterPro" id="IPR038084">
    <property type="entry name" value="PduO/GlcC-like_sf"/>
</dbReference>
<gene>
    <name evidence="1" type="ORF">DW663_03145</name>
</gene>
<accession>A0A414PZ54</accession>
<comment type="caution">
    <text evidence="1">The sequence shown here is derived from an EMBL/GenBank/DDBJ whole genome shotgun (WGS) entry which is preliminary data.</text>
</comment>
<sequence length="155" mass="16724">MGGIVKKEPENKKGIKIQEVLTGEQVLAMLTSAFDEAKSKNFNVTITIVDKSGQKLGVIRSEDAGVHTLSASYKKAYTAASQKRTTLEIFTGIKEGKIPEDIRYLDENFSVMEGGIPIKINETIVGGIGVGGAHGNEDTKIAMKALETLRSLIEN</sequence>
<reference evidence="1 2" key="1">
    <citation type="submission" date="2018-08" db="EMBL/GenBank/DDBJ databases">
        <title>A genome reference for cultivated species of the human gut microbiota.</title>
        <authorList>
            <person name="Zou Y."/>
            <person name="Xue W."/>
            <person name="Luo G."/>
        </authorList>
    </citation>
    <scope>NUCLEOTIDE SEQUENCE [LARGE SCALE GENOMIC DNA]</scope>
    <source>
        <strain evidence="1 2">AM25-1</strain>
    </source>
</reference>
<dbReference type="InterPro" id="IPR052517">
    <property type="entry name" value="GlcG_carb_metab_protein"/>
</dbReference>
<dbReference type="EMBL" id="QRHL01000003">
    <property type="protein sequence ID" value="RHF73796.1"/>
    <property type="molecule type" value="Genomic_DNA"/>
</dbReference>
<name>A0A414PZ54_FUSMR</name>